<evidence type="ECO:0000256" key="3">
    <source>
        <dbReference type="ARBA" id="ARBA00005130"/>
    </source>
</evidence>
<gene>
    <name evidence="17" type="ORF">F6B93_16950</name>
</gene>
<evidence type="ECO:0000256" key="12">
    <source>
        <dbReference type="ARBA" id="ARBA00023285"/>
    </source>
</evidence>
<evidence type="ECO:0000256" key="15">
    <source>
        <dbReference type="NCBIfam" id="TIGR01900"/>
    </source>
</evidence>
<evidence type="ECO:0000256" key="14">
    <source>
        <dbReference type="ARBA" id="ARBA00057473"/>
    </source>
</evidence>
<evidence type="ECO:0000256" key="6">
    <source>
        <dbReference type="ARBA" id="ARBA00022605"/>
    </source>
</evidence>
<dbReference type="InterPro" id="IPR002933">
    <property type="entry name" value="Peptidase_M20"/>
</dbReference>
<dbReference type="FunFam" id="3.30.70.360:FF:000011">
    <property type="entry name" value="Succinyl-diaminopimelate desuccinylase"/>
    <property type="match status" value="1"/>
</dbReference>
<accession>A0A975PXU2</accession>
<dbReference type="Proteomes" id="UP000682202">
    <property type="component" value="Chromosome"/>
</dbReference>
<comment type="cofactor">
    <cofactor evidence="2">
        <name>Zn(2+)</name>
        <dbReference type="ChEBI" id="CHEBI:29105"/>
    </cofactor>
</comment>
<keyword evidence="6" id="KW-0028">Amino-acid biosynthesis</keyword>
<dbReference type="PANTHER" id="PTHR43808:SF31">
    <property type="entry name" value="N-ACETYL-L-CITRULLINE DEACETYLASE"/>
    <property type="match status" value="1"/>
</dbReference>
<keyword evidence="12" id="KW-0170">Cobalt</keyword>
<dbReference type="NCBIfam" id="TIGR01900">
    <property type="entry name" value="dapE-gram_pos"/>
    <property type="match status" value="1"/>
</dbReference>
<evidence type="ECO:0000256" key="8">
    <source>
        <dbReference type="ARBA" id="ARBA00022801"/>
    </source>
</evidence>
<dbReference type="SUPFAM" id="SSF55031">
    <property type="entry name" value="Bacterial exopeptidase dimerisation domain"/>
    <property type="match status" value="1"/>
</dbReference>
<dbReference type="GO" id="GO:0008777">
    <property type="term" value="F:acetylornithine deacetylase activity"/>
    <property type="evidence" value="ECO:0007669"/>
    <property type="project" value="TreeGrafter"/>
</dbReference>
<dbReference type="Gene3D" id="3.40.630.10">
    <property type="entry name" value="Zn peptidases"/>
    <property type="match status" value="1"/>
</dbReference>
<reference evidence="17" key="1">
    <citation type="submission" date="2019-12" db="EMBL/GenBank/DDBJ databases">
        <title>Mycobacterium spongiae sp. nov.</title>
        <authorList>
            <person name="Stinear T."/>
        </authorList>
    </citation>
    <scope>NUCLEOTIDE SEQUENCE</scope>
    <source>
        <strain evidence="17">FSD4b-SM</strain>
    </source>
</reference>
<dbReference type="Gene3D" id="3.30.70.360">
    <property type="match status" value="1"/>
</dbReference>
<dbReference type="GO" id="GO:0046872">
    <property type="term" value="F:metal ion binding"/>
    <property type="evidence" value="ECO:0007669"/>
    <property type="project" value="UniProtKB-KW"/>
</dbReference>
<dbReference type="EMBL" id="CP046600">
    <property type="protein sequence ID" value="QUR68545.1"/>
    <property type="molecule type" value="Genomic_DNA"/>
</dbReference>
<evidence type="ECO:0000256" key="10">
    <source>
        <dbReference type="ARBA" id="ARBA00022915"/>
    </source>
</evidence>
<dbReference type="Pfam" id="PF07687">
    <property type="entry name" value="M20_dimer"/>
    <property type="match status" value="1"/>
</dbReference>
<proteinExistence type="inferred from homology"/>
<keyword evidence="11" id="KW-0457">Lysine biosynthesis</keyword>
<evidence type="ECO:0000256" key="11">
    <source>
        <dbReference type="ARBA" id="ARBA00023154"/>
    </source>
</evidence>
<evidence type="ECO:0000313" key="17">
    <source>
        <dbReference type="EMBL" id="QUR68545.1"/>
    </source>
</evidence>
<dbReference type="RefSeq" id="WP_211696117.1">
    <property type="nucleotide sequence ID" value="NZ_CP046600.1"/>
</dbReference>
<keyword evidence="8 17" id="KW-0378">Hydrolase</keyword>
<keyword evidence="10" id="KW-0220">Diaminopimelate biosynthesis</keyword>
<evidence type="ECO:0000313" key="18">
    <source>
        <dbReference type="Proteomes" id="UP000682202"/>
    </source>
</evidence>
<dbReference type="GO" id="GO:0019877">
    <property type="term" value="P:diaminopimelate biosynthetic process"/>
    <property type="evidence" value="ECO:0007669"/>
    <property type="project" value="UniProtKB-KW"/>
</dbReference>
<dbReference type="GO" id="GO:0009089">
    <property type="term" value="P:lysine biosynthetic process via diaminopimelate"/>
    <property type="evidence" value="ECO:0007669"/>
    <property type="project" value="UniProtKB-UniRule"/>
</dbReference>
<keyword evidence="9" id="KW-0862">Zinc</keyword>
<keyword evidence="7" id="KW-0479">Metal-binding</keyword>
<evidence type="ECO:0000256" key="2">
    <source>
        <dbReference type="ARBA" id="ARBA00001947"/>
    </source>
</evidence>
<keyword evidence="18" id="KW-1185">Reference proteome</keyword>
<dbReference type="PANTHER" id="PTHR43808">
    <property type="entry name" value="ACETYLORNITHINE DEACETYLASE"/>
    <property type="match status" value="1"/>
</dbReference>
<dbReference type="InterPro" id="IPR036264">
    <property type="entry name" value="Bact_exopeptidase_dim_dom"/>
</dbReference>
<comment type="pathway">
    <text evidence="3">Amino-acid biosynthesis; L-lysine biosynthesis via DAP pathway; LL-2,6-diaminopimelate from (S)-tetrahydrodipicolinate (succinylase route): step 3/3.</text>
</comment>
<evidence type="ECO:0000256" key="4">
    <source>
        <dbReference type="ARBA" id="ARBA00006247"/>
    </source>
</evidence>
<dbReference type="GO" id="GO:0009014">
    <property type="term" value="F:succinyl-diaminopimelate desuccinylase activity"/>
    <property type="evidence" value="ECO:0007669"/>
    <property type="project" value="UniProtKB-UniRule"/>
</dbReference>
<evidence type="ECO:0000259" key="16">
    <source>
        <dbReference type="Pfam" id="PF07687"/>
    </source>
</evidence>
<dbReference type="SUPFAM" id="SSF53187">
    <property type="entry name" value="Zn-dependent exopeptidases"/>
    <property type="match status" value="1"/>
</dbReference>
<comment type="subunit">
    <text evidence="5">Homodimer.</text>
</comment>
<dbReference type="AlphaFoldDB" id="A0A975PXU2"/>
<dbReference type="InterPro" id="IPR010174">
    <property type="entry name" value="Succinyl-DAP_deSuclase_DapE"/>
</dbReference>
<comment type="cofactor">
    <cofactor evidence="1">
        <name>Co(2+)</name>
        <dbReference type="ChEBI" id="CHEBI:48828"/>
    </cofactor>
</comment>
<comment type="similarity">
    <text evidence="4">Belongs to the peptidase M20A family.</text>
</comment>
<dbReference type="Pfam" id="PF01546">
    <property type="entry name" value="Peptidase_M20"/>
    <property type="match status" value="1"/>
</dbReference>
<feature type="domain" description="Peptidase M20 dimerisation" evidence="16">
    <location>
        <begin position="166"/>
        <end position="263"/>
    </location>
</feature>
<sequence length="354" mass="37402">MLDLHGDPVELTAALVDIPSESRHEARIADEVEAALRAQTSGFEIIRNGNAVLARTRLNRPSRVVLAGHLDTVPAAGNLPSRRENGELHGCGSADMKSGDAVFLHLAATVAEPAHDLTLVFYDCEEIDSAANGLGRIERELPDWLIGDVAILGEPTSGYIEAGCQGTLRVVVTATGTRAHSARSWLGDNAIHKLSAVLHRLAAYEARIVDIDGCEYREGLSAVRVDGGVAGNVVPDVASVTVNYRFAPDRSIAAALQHVHDEFAGLDVAIEQTDAAAGALPGLAQPAAKALVEAAGGQVRAKYGWTDVSRFAALGIPAVNYGPGDPNLAHRRDERVPVDTITEAVATLRRYLSA</sequence>
<evidence type="ECO:0000256" key="9">
    <source>
        <dbReference type="ARBA" id="ARBA00022833"/>
    </source>
</evidence>
<dbReference type="KEGG" id="mspg:F6B93_16950"/>
<evidence type="ECO:0000256" key="7">
    <source>
        <dbReference type="ARBA" id="ARBA00022723"/>
    </source>
</evidence>
<comment type="catalytic activity">
    <reaction evidence="13">
        <text>N-succinyl-(2S,6S)-2,6-diaminopimelate + H2O = (2S,6S)-2,6-diaminopimelate + succinate</text>
        <dbReference type="Rhea" id="RHEA:22608"/>
        <dbReference type="ChEBI" id="CHEBI:15377"/>
        <dbReference type="ChEBI" id="CHEBI:30031"/>
        <dbReference type="ChEBI" id="CHEBI:57609"/>
        <dbReference type="ChEBI" id="CHEBI:58087"/>
        <dbReference type="EC" id="3.5.1.18"/>
    </reaction>
</comment>
<comment type="function">
    <text evidence="14">Catalyzes the hydrolysis of N-succinyl-L,L-diaminopimelic acid (SDAP), forming succinate and LL-2,6-diaminoheptanedioate (DAP), an intermediate involved in the bacterial biosynthesis of lysine and meso-diaminopimelic acid.</text>
</comment>
<evidence type="ECO:0000256" key="13">
    <source>
        <dbReference type="ARBA" id="ARBA00051301"/>
    </source>
</evidence>
<dbReference type="GO" id="GO:0006526">
    <property type="term" value="P:L-arginine biosynthetic process"/>
    <property type="evidence" value="ECO:0007669"/>
    <property type="project" value="TreeGrafter"/>
</dbReference>
<dbReference type="InterPro" id="IPR011650">
    <property type="entry name" value="Peptidase_M20_dimer"/>
</dbReference>
<dbReference type="EC" id="3.5.1.18" evidence="15"/>
<name>A0A975PXU2_9MYCO</name>
<evidence type="ECO:0000256" key="1">
    <source>
        <dbReference type="ARBA" id="ARBA00001941"/>
    </source>
</evidence>
<organism evidence="17 18">
    <name type="scientific">Mycobacterium spongiae</name>
    <dbReference type="NCBI Taxonomy" id="886343"/>
    <lineage>
        <taxon>Bacteria</taxon>
        <taxon>Bacillati</taxon>
        <taxon>Actinomycetota</taxon>
        <taxon>Actinomycetes</taxon>
        <taxon>Mycobacteriales</taxon>
        <taxon>Mycobacteriaceae</taxon>
        <taxon>Mycobacterium</taxon>
    </lineage>
</organism>
<protein>
    <recommendedName>
        <fullName evidence="15">Succinyl-diaminopimelate desuccinylase</fullName>
        <ecNumber evidence="15">3.5.1.18</ecNumber>
    </recommendedName>
</protein>
<evidence type="ECO:0000256" key="5">
    <source>
        <dbReference type="ARBA" id="ARBA00011738"/>
    </source>
</evidence>
<dbReference type="InterPro" id="IPR050072">
    <property type="entry name" value="Peptidase_M20A"/>
</dbReference>